<organism evidence="2 3">
    <name type="scientific">Euphydryas editha</name>
    <name type="common">Edith's checkerspot</name>
    <dbReference type="NCBI Taxonomy" id="104508"/>
    <lineage>
        <taxon>Eukaryota</taxon>
        <taxon>Metazoa</taxon>
        <taxon>Ecdysozoa</taxon>
        <taxon>Arthropoda</taxon>
        <taxon>Hexapoda</taxon>
        <taxon>Insecta</taxon>
        <taxon>Pterygota</taxon>
        <taxon>Neoptera</taxon>
        <taxon>Endopterygota</taxon>
        <taxon>Lepidoptera</taxon>
        <taxon>Glossata</taxon>
        <taxon>Ditrysia</taxon>
        <taxon>Papilionoidea</taxon>
        <taxon>Nymphalidae</taxon>
        <taxon>Nymphalinae</taxon>
        <taxon>Euphydryas</taxon>
    </lineage>
</organism>
<reference evidence="2" key="1">
    <citation type="submission" date="2022-03" db="EMBL/GenBank/DDBJ databases">
        <authorList>
            <person name="Tunstrom K."/>
        </authorList>
    </citation>
    <scope>NUCLEOTIDE SEQUENCE</scope>
</reference>
<proteinExistence type="predicted"/>
<gene>
    <name evidence="2" type="ORF">EEDITHA_LOCUS15557</name>
</gene>
<evidence type="ECO:0000256" key="1">
    <source>
        <dbReference type="SAM" id="MobiDB-lite"/>
    </source>
</evidence>
<evidence type="ECO:0000313" key="2">
    <source>
        <dbReference type="EMBL" id="CAH2100731.1"/>
    </source>
</evidence>
<dbReference type="EMBL" id="CAKOGL010000023">
    <property type="protein sequence ID" value="CAH2100731.1"/>
    <property type="molecule type" value="Genomic_DNA"/>
</dbReference>
<feature type="compositionally biased region" description="Polar residues" evidence="1">
    <location>
        <begin position="17"/>
        <end position="29"/>
    </location>
</feature>
<keyword evidence="3" id="KW-1185">Reference proteome</keyword>
<name>A0AAU9US78_EUPED</name>
<sequence length="131" mass="14382">MLRTPQKSISEGDLQHLSDSNSTPPNNGSGRYKRKRSMEGSGDLNIDIKVNSCDSNSSNYLTTLAYHGVLPAHRLPTRDTKCIDHMMLKSGNLAKSAILTNAPTDHSTVILGLMLKPKRLCMQKTKTTVNT</sequence>
<dbReference type="Proteomes" id="UP001153954">
    <property type="component" value="Unassembled WGS sequence"/>
</dbReference>
<feature type="region of interest" description="Disordered" evidence="1">
    <location>
        <begin position="1"/>
        <end position="44"/>
    </location>
</feature>
<evidence type="ECO:0000313" key="3">
    <source>
        <dbReference type="Proteomes" id="UP001153954"/>
    </source>
</evidence>
<comment type="caution">
    <text evidence="2">The sequence shown here is derived from an EMBL/GenBank/DDBJ whole genome shotgun (WGS) entry which is preliminary data.</text>
</comment>
<protein>
    <submittedName>
        <fullName evidence="2">Uncharacterized protein</fullName>
    </submittedName>
</protein>
<dbReference type="AlphaFoldDB" id="A0AAU9US78"/>
<accession>A0AAU9US78</accession>